<dbReference type="GO" id="GO:0006281">
    <property type="term" value="P:DNA repair"/>
    <property type="evidence" value="ECO:0007669"/>
    <property type="project" value="TreeGrafter"/>
</dbReference>
<evidence type="ECO:0000313" key="2">
    <source>
        <dbReference type="Proteomes" id="UP000608530"/>
    </source>
</evidence>
<dbReference type="PANTHER" id="PTHR43434:SF1">
    <property type="entry name" value="PHOSPHOGLYCOLATE PHOSPHATASE"/>
    <property type="match status" value="1"/>
</dbReference>
<proteinExistence type="predicted"/>
<dbReference type="InterPro" id="IPR050155">
    <property type="entry name" value="HAD-like_hydrolase_sf"/>
</dbReference>
<sequence length="217" mass="23469">MIADAEALLLDFNGTLSEDEELLAEILIEVARDELGAVIDRDRYYSEFAGHTEEHMFRTLAVGEARINALVDTFNRRYLERVRENSPISEEARAFVAEARAQGKAIAVVTAASKDIVVPALNQAELLPLIDAVVAFEDVARSKPEPEGYEHAIELLDVDADRAVAFEDSRAGIAAALGAGIATIAVRGTVPEEELLARTPHAIDALEPALLLRGLAL</sequence>
<dbReference type="InterPro" id="IPR023198">
    <property type="entry name" value="PGP-like_dom2"/>
</dbReference>
<accession>A0A934UUQ3</accession>
<dbReference type="CDD" id="cd07505">
    <property type="entry name" value="HAD_BPGM-like"/>
    <property type="match status" value="1"/>
</dbReference>
<gene>
    <name evidence="1" type="ORF">JD276_06435</name>
</gene>
<dbReference type="NCBIfam" id="TIGR01509">
    <property type="entry name" value="HAD-SF-IA-v3"/>
    <property type="match status" value="1"/>
</dbReference>
<dbReference type="GO" id="GO:0008967">
    <property type="term" value="F:phosphoglycolate phosphatase activity"/>
    <property type="evidence" value="ECO:0007669"/>
    <property type="project" value="TreeGrafter"/>
</dbReference>
<dbReference type="SUPFAM" id="SSF56784">
    <property type="entry name" value="HAD-like"/>
    <property type="match status" value="1"/>
</dbReference>
<dbReference type="InterPro" id="IPR036412">
    <property type="entry name" value="HAD-like_sf"/>
</dbReference>
<dbReference type="Proteomes" id="UP000608530">
    <property type="component" value="Unassembled WGS sequence"/>
</dbReference>
<organism evidence="1 2">
    <name type="scientific">Leucobacter chromiisoli</name>
    <dbReference type="NCBI Taxonomy" id="2796471"/>
    <lineage>
        <taxon>Bacteria</taxon>
        <taxon>Bacillati</taxon>
        <taxon>Actinomycetota</taxon>
        <taxon>Actinomycetes</taxon>
        <taxon>Micrococcales</taxon>
        <taxon>Microbacteriaceae</taxon>
        <taxon>Leucobacter</taxon>
    </lineage>
</organism>
<dbReference type="AlphaFoldDB" id="A0A934UUQ3"/>
<dbReference type="InterPro" id="IPR041492">
    <property type="entry name" value="HAD_2"/>
</dbReference>
<dbReference type="EMBL" id="JAEHOH010000008">
    <property type="protein sequence ID" value="MBK0418671.1"/>
    <property type="molecule type" value="Genomic_DNA"/>
</dbReference>
<name>A0A934UUQ3_9MICO</name>
<keyword evidence="2" id="KW-1185">Reference proteome</keyword>
<dbReference type="PANTHER" id="PTHR43434">
    <property type="entry name" value="PHOSPHOGLYCOLATE PHOSPHATASE"/>
    <property type="match status" value="1"/>
</dbReference>
<dbReference type="SFLD" id="SFLDS00003">
    <property type="entry name" value="Haloacid_Dehalogenase"/>
    <property type="match status" value="1"/>
</dbReference>
<dbReference type="RefSeq" id="WP_200114845.1">
    <property type="nucleotide sequence ID" value="NZ_JAEHOH010000008.1"/>
</dbReference>
<evidence type="ECO:0000313" key="1">
    <source>
        <dbReference type="EMBL" id="MBK0418671.1"/>
    </source>
</evidence>
<protein>
    <submittedName>
        <fullName evidence="1">HAD family phosphatase</fullName>
    </submittedName>
</protein>
<dbReference type="InterPro" id="IPR023214">
    <property type="entry name" value="HAD_sf"/>
</dbReference>
<reference evidence="1" key="1">
    <citation type="submission" date="2020-12" db="EMBL/GenBank/DDBJ databases">
        <title>Leucobacter sp. CAS1, isolated from Chromium sludge.</title>
        <authorList>
            <person name="Xu Z."/>
        </authorList>
    </citation>
    <scope>NUCLEOTIDE SEQUENCE</scope>
    <source>
        <strain evidence="1">CSA1</strain>
    </source>
</reference>
<dbReference type="Pfam" id="PF13419">
    <property type="entry name" value="HAD_2"/>
    <property type="match status" value="1"/>
</dbReference>
<comment type="caution">
    <text evidence="1">The sequence shown here is derived from an EMBL/GenBank/DDBJ whole genome shotgun (WGS) entry which is preliminary data.</text>
</comment>
<dbReference type="SFLD" id="SFLDG01129">
    <property type="entry name" value="C1.5:_HAD__Beta-PGM__Phosphata"/>
    <property type="match status" value="1"/>
</dbReference>
<dbReference type="InterPro" id="IPR006439">
    <property type="entry name" value="HAD-SF_hydro_IA"/>
</dbReference>
<dbReference type="Gene3D" id="1.10.150.240">
    <property type="entry name" value="Putative phosphatase, domain 2"/>
    <property type="match status" value="1"/>
</dbReference>
<dbReference type="Gene3D" id="3.40.50.1000">
    <property type="entry name" value="HAD superfamily/HAD-like"/>
    <property type="match status" value="1"/>
</dbReference>